<name>A0A9X3C289_9MYCO</name>
<evidence type="ECO:0000256" key="1">
    <source>
        <dbReference type="SAM" id="SignalP"/>
    </source>
</evidence>
<protein>
    <recommendedName>
        <fullName evidence="4">Secreted protein</fullName>
    </recommendedName>
</protein>
<evidence type="ECO:0008006" key="4">
    <source>
        <dbReference type="Google" id="ProtNLM"/>
    </source>
</evidence>
<comment type="caution">
    <text evidence="2">The sequence shown here is derived from an EMBL/GenBank/DDBJ whole genome shotgun (WGS) entry which is preliminary data.</text>
</comment>
<evidence type="ECO:0000313" key="3">
    <source>
        <dbReference type="Proteomes" id="UP001141629"/>
    </source>
</evidence>
<reference evidence="2" key="2">
    <citation type="journal article" date="2022" name="BMC Genomics">
        <title>Comparative genome analysis of mycobacteria focusing on tRNA and non-coding RNA.</title>
        <authorList>
            <person name="Behra P.R.K."/>
            <person name="Pettersson B.M.F."/>
            <person name="Ramesh M."/>
            <person name="Das S."/>
            <person name="Dasgupta S."/>
            <person name="Kirsebom L.A."/>
        </authorList>
    </citation>
    <scope>NUCLEOTIDE SEQUENCE</scope>
    <source>
        <strain evidence="2">DSM 44838</strain>
    </source>
</reference>
<feature type="signal peptide" evidence="1">
    <location>
        <begin position="1"/>
        <end position="28"/>
    </location>
</feature>
<keyword evidence="1" id="KW-0732">Signal</keyword>
<dbReference type="AlphaFoldDB" id="A0A9X3C289"/>
<dbReference type="Proteomes" id="UP001141629">
    <property type="component" value="Unassembled WGS sequence"/>
</dbReference>
<proteinExistence type="predicted"/>
<gene>
    <name evidence="2" type="ORF">H7K45_16905</name>
</gene>
<reference evidence="2" key="1">
    <citation type="submission" date="2020-07" db="EMBL/GenBank/DDBJ databases">
        <authorList>
            <person name="Pettersson B.M.F."/>
            <person name="Behra P.R.K."/>
            <person name="Ramesh M."/>
            <person name="Das S."/>
            <person name="Dasgupta S."/>
            <person name="Kirsebom L.A."/>
        </authorList>
    </citation>
    <scope>NUCLEOTIDE SEQUENCE</scope>
    <source>
        <strain evidence="2">DSM 44838</strain>
    </source>
</reference>
<evidence type="ECO:0000313" key="2">
    <source>
        <dbReference type="EMBL" id="MCV7422228.1"/>
    </source>
</evidence>
<accession>A0A9X3C289</accession>
<organism evidence="2 3">
    <name type="scientific">Mycobacterium yunnanensis</name>
    <dbReference type="NCBI Taxonomy" id="368477"/>
    <lineage>
        <taxon>Bacteria</taxon>
        <taxon>Bacillati</taxon>
        <taxon>Actinomycetota</taxon>
        <taxon>Actinomycetes</taxon>
        <taxon>Mycobacteriales</taxon>
        <taxon>Mycobacteriaceae</taxon>
        <taxon>Mycobacterium</taxon>
    </lineage>
</organism>
<sequence length="178" mass="19075">MMRRAGTLAAMSATMLALGVLCPTAQSAAATNTATRGIAIDDTHTVQIHVTANCVKAENRCYFDTLADVLTPDGTTGFPSDFYGKQNTTIRSTNRMVYMDADFDAANTRMFKSISDTEFATVYFAGNPPVMRGDARTVQFETGQPNTDAGFIACAYIQVVYGGINLTTPTACAQTTYS</sequence>
<keyword evidence="3" id="KW-1185">Reference proteome</keyword>
<feature type="chain" id="PRO_5040964826" description="Secreted protein" evidence="1">
    <location>
        <begin position="29"/>
        <end position="178"/>
    </location>
</feature>
<dbReference type="EMBL" id="JACKVK010000009">
    <property type="protein sequence ID" value="MCV7422228.1"/>
    <property type="molecule type" value="Genomic_DNA"/>
</dbReference>